<dbReference type="AlphaFoldDB" id="A0A4U1C8A8"/>
<evidence type="ECO:0008006" key="4">
    <source>
        <dbReference type="Google" id="ProtNLM"/>
    </source>
</evidence>
<dbReference type="PROSITE" id="PS51257">
    <property type="entry name" value="PROKAR_LIPOPROTEIN"/>
    <property type="match status" value="1"/>
</dbReference>
<evidence type="ECO:0000256" key="1">
    <source>
        <dbReference type="SAM" id="SignalP"/>
    </source>
</evidence>
<protein>
    <recommendedName>
        <fullName evidence="4">Lipoprotein</fullName>
    </recommendedName>
</protein>
<accession>A0A4U1C8A8</accession>
<dbReference type="RefSeq" id="WP_136874983.1">
    <property type="nucleotide sequence ID" value="NZ_SWBO01000002.1"/>
</dbReference>
<evidence type="ECO:0000313" key="2">
    <source>
        <dbReference type="EMBL" id="TKC02582.1"/>
    </source>
</evidence>
<organism evidence="2 3">
    <name type="scientific">Pedobacter cryotolerans</name>
    <dbReference type="NCBI Taxonomy" id="2571270"/>
    <lineage>
        <taxon>Bacteria</taxon>
        <taxon>Pseudomonadati</taxon>
        <taxon>Bacteroidota</taxon>
        <taxon>Sphingobacteriia</taxon>
        <taxon>Sphingobacteriales</taxon>
        <taxon>Sphingobacteriaceae</taxon>
        <taxon>Pedobacter</taxon>
    </lineage>
</organism>
<comment type="caution">
    <text evidence="2">The sequence shown here is derived from an EMBL/GenBank/DDBJ whole genome shotgun (WGS) entry which is preliminary data.</text>
</comment>
<feature type="chain" id="PRO_5020965207" description="Lipoprotein" evidence="1">
    <location>
        <begin position="23"/>
        <end position="265"/>
    </location>
</feature>
<gene>
    <name evidence="2" type="ORF">FA045_04715</name>
</gene>
<dbReference type="EMBL" id="SWBO01000002">
    <property type="protein sequence ID" value="TKC02582.1"/>
    <property type="molecule type" value="Genomic_DNA"/>
</dbReference>
<keyword evidence="1" id="KW-0732">Signal</keyword>
<evidence type="ECO:0000313" key="3">
    <source>
        <dbReference type="Proteomes" id="UP000310477"/>
    </source>
</evidence>
<dbReference type="Proteomes" id="UP000310477">
    <property type="component" value="Unassembled WGS sequence"/>
</dbReference>
<feature type="signal peptide" evidence="1">
    <location>
        <begin position="1"/>
        <end position="22"/>
    </location>
</feature>
<keyword evidence="3" id="KW-1185">Reference proteome</keyword>
<proteinExistence type="predicted"/>
<dbReference type="OrthoDB" id="792799at2"/>
<name>A0A4U1C8A8_9SPHI</name>
<sequence>MKKTLILCIVAILLTGCSITNAPNSLPVFYSSPIASNDISYLPKPLSTDSTKTQNYLSASFASSSLPLEIGTFTMGYLNYNRSHTFKNFNFAYGAFGFYGGTDDDGYNNAIRPLDKNFSGKEFYGGGLRSSIGVFETSGNTEFRILNWENTLSFEGGSYAYLRKKLRNDSEPLSIGSDKTVLFTTGGSTEIIWRGSKNTNRNYGFRLFVGATTGLKQNINYTENKLSGLATDFSFFLKIKRAYGVFSQGSNLRQYGGKITLGYSL</sequence>
<reference evidence="2 3" key="1">
    <citation type="submission" date="2019-04" db="EMBL/GenBank/DDBJ databases">
        <title>Pedobacter sp. AR-2-6 sp. nov., isolated from Arctic soil.</title>
        <authorList>
            <person name="Dahal R.H."/>
            <person name="Kim D.-U."/>
        </authorList>
    </citation>
    <scope>NUCLEOTIDE SEQUENCE [LARGE SCALE GENOMIC DNA]</scope>
    <source>
        <strain evidence="2 3">AR-2-6</strain>
    </source>
</reference>